<evidence type="ECO:0000256" key="2">
    <source>
        <dbReference type="ARBA" id="ARBA00022630"/>
    </source>
</evidence>
<evidence type="ECO:0000256" key="4">
    <source>
        <dbReference type="ARBA" id="ARBA00022982"/>
    </source>
</evidence>
<evidence type="ECO:0000313" key="6">
    <source>
        <dbReference type="EMBL" id="KGD75044.1"/>
    </source>
</evidence>
<keyword evidence="3" id="KW-0288">FMN</keyword>
<dbReference type="GO" id="GO:0050660">
    <property type="term" value="F:flavin adenine dinucleotide binding"/>
    <property type="evidence" value="ECO:0007669"/>
    <property type="project" value="TreeGrafter"/>
</dbReference>
<proteinExistence type="predicted"/>
<name>A0A095TET8_9GAMM</name>
<evidence type="ECO:0000313" key="7">
    <source>
        <dbReference type="Proteomes" id="UP000029577"/>
    </source>
</evidence>
<feature type="domain" description="Flavodoxin-like" evidence="5">
    <location>
        <begin position="4"/>
        <end position="148"/>
    </location>
</feature>
<comment type="cofactor">
    <cofactor evidence="1">
        <name>FMN</name>
        <dbReference type="ChEBI" id="CHEBI:58210"/>
    </cofactor>
</comment>
<dbReference type="PRINTS" id="PR00369">
    <property type="entry name" value="FLAVODOXIN"/>
</dbReference>
<reference evidence="6" key="1">
    <citation type="submission" date="2014-12" db="EMBL/GenBank/DDBJ databases">
        <title>The draft genome of the Tatumella morbirosei type strain, LMG23360T isolated from pineapple rot.</title>
        <authorList>
            <person name="Smits T.H."/>
            <person name="Palmer M."/>
            <person name="Venter S.N."/>
            <person name="Duffy B."/>
            <person name="Steenkamp E.T."/>
            <person name="Chan W.Y."/>
            <person name="Coutinho T.A."/>
            <person name="Coetzee M.P."/>
            <person name="De Maayer P."/>
        </authorList>
    </citation>
    <scope>NUCLEOTIDE SEQUENCE [LARGE SCALE GENOMIC DNA]</scope>
    <source>
        <strain evidence="6">LMG 23360</strain>
    </source>
</reference>
<dbReference type="GO" id="GO:0016491">
    <property type="term" value="F:oxidoreductase activity"/>
    <property type="evidence" value="ECO:0007669"/>
    <property type="project" value="TreeGrafter"/>
</dbReference>
<sequence>MANIGIYVGTVYGNALLVAEQAEPLLVAAGHQVQIFEEPDLSQWLDESINVRLIITSTTGQGELPDSIAGLYYAMKEQTGYQPSVRYGVIALGDSSYENYCAAGLLFDELLQEHQAQRIADVLLIDAGEHPEPEEVALPRIEQWAGLL</sequence>
<protein>
    <submittedName>
        <fullName evidence="6">Flavodoxin</fullName>
    </submittedName>
</protein>
<comment type="caution">
    <text evidence="6">The sequence shown here is derived from an EMBL/GenBank/DDBJ whole genome shotgun (WGS) entry which is preliminary data.</text>
</comment>
<dbReference type="InterPro" id="IPR008254">
    <property type="entry name" value="Flavodoxin/NO_synth"/>
</dbReference>
<dbReference type="OrthoDB" id="359268at2"/>
<dbReference type="Proteomes" id="UP000029577">
    <property type="component" value="Unassembled WGS sequence"/>
</dbReference>
<dbReference type="NCBIfam" id="NF005989">
    <property type="entry name" value="PRK08105.1"/>
    <property type="match status" value="1"/>
</dbReference>
<evidence type="ECO:0000256" key="3">
    <source>
        <dbReference type="ARBA" id="ARBA00022643"/>
    </source>
</evidence>
<keyword evidence="7" id="KW-1185">Reference proteome</keyword>
<dbReference type="AlphaFoldDB" id="A0A095TET8"/>
<dbReference type="RefSeq" id="WP_038018323.1">
    <property type="nucleotide sequence ID" value="NZ_JPKR02000004.1"/>
</dbReference>
<dbReference type="STRING" id="642227.HA49_07170"/>
<keyword evidence="4" id="KW-0813">Transport</keyword>
<dbReference type="eggNOG" id="COG0716">
    <property type="taxonomic scope" value="Bacteria"/>
</dbReference>
<dbReference type="InterPro" id="IPR029039">
    <property type="entry name" value="Flavoprotein-like_sf"/>
</dbReference>
<keyword evidence="4" id="KW-0249">Electron transport</keyword>
<organism evidence="6 7">
    <name type="scientific">Tatumella morbirosei</name>
    <dbReference type="NCBI Taxonomy" id="642227"/>
    <lineage>
        <taxon>Bacteria</taxon>
        <taxon>Pseudomonadati</taxon>
        <taxon>Pseudomonadota</taxon>
        <taxon>Gammaproteobacteria</taxon>
        <taxon>Enterobacterales</taxon>
        <taxon>Erwiniaceae</taxon>
        <taxon>Tatumella</taxon>
    </lineage>
</organism>
<dbReference type="InterPro" id="IPR001094">
    <property type="entry name" value="Flavdoxin-like"/>
</dbReference>
<gene>
    <name evidence="6" type="ORF">HA49_07170</name>
</gene>
<evidence type="ECO:0000259" key="5">
    <source>
        <dbReference type="PROSITE" id="PS50902"/>
    </source>
</evidence>
<dbReference type="GO" id="GO:0005829">
    <property type="term" value="C:cytosol"/>
    <property type="evidence" value="ECO:0007669"/>
    <property type="project" value="TreeGrafter"/>
</dbReference>
<dbReference type="Pfam" id="PF00258">
    <property type="entry name" value="Flavodoxin_1"/>
    <property type="match status" value="1"/>
</dbReference>
<dbReference type="PANTHER" id="PTHR19384:SF128">
    <property type="entry name" value="NADPH OXIDOREDUCTASE A"/>
    <property type="match status" value="1"/>
</dbReference>
<dbReference type="SUPFAM" id="SSF52218">
    <property type="entry name" value="Flavoproteins"/>
    <property type="match status" value="1"/>
</dbReference>
<accession>A0A095TET8</accession>
<keyword evidence="2" id="KW-0285">Flavoprotein</keyword>
<evidence type="ECO:0000256" key="1">
    <source>
        <dbReference type="ARBA" id="ARBA00001917"/>
    </source>
</evidence>
<dbReference type="Gene3D" id="3.40.50.360">
    <property type="match status" value="1"/>
</dbReference>
<dbReference type="PROSITE" id="PS50902">
    <property type="entry name" value="FLAVODOXIN_LIKE"/>
    <property type="match status" value="1"/>
</dbReference>
<dbReference type="GO" id="GO:0010181">
    <property type="term" value="F:FMN binding"/>
    <property type="evidence" value="ECO:0007669"/>
    <property type="project" value="InterPro"/>
</dbReference>
<dbReference type="EMBL" id="JPKR02000004">
    <property type="protein sequence ID" value="KGD75044.1"/>
    <property type="molecule type" value="Genomic_DNA"/>
</dbReference>
<dbReference type="PANTHER" id="PTHR19384">
    <property type="entry name" value="NITRIC OXIDE SYNTHASE-RELATED"/>
    <property type="match status" value="1"/>
</dbReference>